<dbReference type="PANTHER" id="PTHR24321">
    <property type="entry name" value="DEHYDROGENASES, SHORT CHAIN"/>
    <property type="match status" value="1"/>
</dbReference>
<dbReference type="InterPro" id="IPR002347">
    <property type="entry name" value="SDR_fam"/>
</dbReference>
<name>A0A420VH05_9BACI</name>
<dbReference type="InterPro" id="IPR020904">
    <property type="entry name" value="Sc_DH/Rdtase_CS"/>
</dbReference>
<evidence type="ECO:0000256" key="2">
    <source>
        <dbReference type="ARBA" id="ARBA00023002"/>
    </source>
</evidence>
<dbReference type="Gene3D" id="3.40.50.720">
    <property type="entry name" value="NAD(P)-binding Rossmann-like Domain"/>
    <property type="match status" value="1"/>
</dbReference>
<organism evidence="3 4">
    <name type="scientific">Caldibacillus debilis GB1</name>
    <dbReference type="NCBI Taxonomy" id="1339248"/>
    <lineage>
        <taxon>Bacteria</taxon>
        <taxon>Bacillati</taxon>
        <taxon>Bacillota</taxon>
        <taxon>Bacilli</taxon>
        <taxon>Bacillales</taxon>
        <taxon>Bacillaceae</taxon>
        <taxon>Caldibacillus</taxon>
    </lineage>
</organism>
<proteinExistence type="inferred from homology"/>
<dbReference type="Proteomes" id="UP000286235">
    <property type="component" value="Unassembled WGS sequence"/>
</dbReference>
<dbReference type="PRINTS" id="PR00081">
    <property type="entry name" value="GDHRDH"/>
</dbReference>
<gene>
    <name evidence="3" type="ORF">Cdeb_00059</name>
</gene>
<comment type="similarity">
    <text evidence="1">Belongs to the short-chain dehydrogenases/reductases (SDR) family.</text>
</comment>
<dbReference type="NCBIfam" id="NF005559">
    <property type="entry name" value="PRK07231.1"/>
    <property type="match status" value="1"/>
</dbReference>
<dbReference type="GO" id="GO:0016491">
    <property type="term" value="F:oxidoreductase activity"/>
    <property type="evidence" value="ECO:0007669"/>
    <property type="project" value="UniProtKB-KW"/>
</dbReference>
<dbReference type="PROSITE" id="PS00061">
    <property type="entry name" value="ADH_SHORT"/>
    <property type="match status" value="1"/>
</dbReference>
<dbReference type="AlphaFoldDB" id="A0A420VH05"/>
<dbReference type="GO" id="GO:0008206">
    <property type="term" value="P:bile acid metabolic process"/>
    <property type="evidence" value="ECO:0007669"/>
    <property type="project" value="UniProtKB-ARBA"/>
</dbReference>
<sequence length="298" mass="33058">MIDTEESRYPVFPLTVFWRSTAVFIGLQTLEKVVQETCGAEKRKAFVEGDDFMFANRTVVVTGGAQGIGKGIALAFAREKGRVVIADLNQEAGSALEREMKDQGLEAFFVRTDVREEADVIRLMERAAEKYGRIDVLINNAGISVFKPFFELTLEEWDNVLNTNLRSAFLCTREAAKYMKKEGGAVINIASTRAFMSEANTESYSASKGGIIALTHAMAASLSPYRIRVNAVSPGWIHTGDEGELREIDHKQHWSGRVGRPEDIARACLFLADGRNDFITGQNLIVDGGMTRKMIYAE</sequence>
<comment type="caution">
    <text evidence="3">The sequence shown here is derived from an EMBL/GenBank/DDBJ whole genome shotgun (WGS) entry which is preliminary data.</text>
</comment>
<dbReference type="Pfam" id="PF13561">
    <property type="entry name" value="adh_short_C2"/>
    <property type="match status" value="1"/>
</dbReference>
<dbReference type="InterPro" id="IPR036291">
    <property type="entry name" value="NAD(P)-bd_dom_sf"/>
</dbReference>
<keyword evidence="2" id="KW-0560">Oxidoreductase</keyword>
<evidence type="ECO:0000313" key="4">
    <source>
        <dbReference type="Proteomes" id="UP000286235"/>
    </source>
</evidence>
<dbReference type="SUPFAM" id="SSF51735">
    <property type="entry name" value="NAD(P)-binding Rossmann-fold domains"/>
    <property type="match status" value="1"/>
</dbReference>
<evidence type="ECO:0000256" key="1">
    <source>
        <dbReference type="ARBA" id="ARBA00006484"/>
    </source>
</evidence>
<dbReference type="FunFam" id="3.40.50.720:FF:000084">
    <property type="entry name" value="Short-chain dehydrogenase reductase"/>
    <property type="match status" value="1"/>
</dbReference>
<reference evidence="3 4" key="1">
    <citation type="submission" date="2013-12" db="EMBL/GenBank/DDBJ databases">
        <title>Genome and proteome characterization of Caldibacillus debilis GB1 derived from a cellulolytic aero-tolerant co-culture.</title>
        <authorList>
            <person name="Wushke S.T."/>
            <person name="Zhang X."/>
            <person name="Fristensky B."/>
            <person name="Wilkins J.A."/>
            <person name="Levin D.B."/>
            <person name="Sparling R."/>
        </authorList>
    </citation>
    <scope>NUCLEOTIDE SEQUENCE [LARGE SCALE GENOMIC DNA]</scope>
    <source>
        <strain evidence="3 4">GB1</strain>
    </source>
</reference>
<protein>
    <submittedName>
        <fullName evidence="3">Dehydrogenase</fullName>
    </submittedName>
</protein>
<keyword evidence="4" id="KW-1185">Reference proteome</keyword>
<dbReference type="PANTHER" id="PTHR24321:SF8">
    <property type="entry name" value="ESTRADIOL 17-BETA-DEHYDROGENASE 8-RELATED"/>
    <property type="match status" value="1"/>
</dbReference>
<dbReference type="PRINTS" id="PR00080">
    <property type="entry name" value="SDRFAMILY"/>
</dbReference>
<dbReference type="EMBL" id="AZRV01000011">
    <property type="protein sequence ID" value="RKO62972.1"/>
    <property type="molecule type" value="Genomic_DNA"/>
</dbReference>
<accession>A0A420VH05</accession>
<evidence type="ECO:0000313" key="3">
    <source>
        <dbReference type="EMBL" id="RKO62972.1"/>
    </source>
</evidence>